<proteinExistence type="predicted"/>
<gene>
    <name evidence="1" type="ORF">FA95DRAFT_638769</name>
</gene>
<reference evidence="1" key="1">
    <citation type="submission" date="2021-02" db="EMBL/GenBank/DDBJ databases">
        <authorList>
            <consortium name="DOE Joint Genome Institute"/>
            <person name="Ahrendt S."/>
            <person name="Looney B.P."/>
            <person name="Miyauchi S."/>
            <person name="Morin E."/>
            <person name="Drula E."/>
            <person name="Courty P.E."/>
            <person name="Chicoki N."/>
            <person name="Fauchery L."/>
            <person name="Kohler A."/>
            <person name="Kuo A."/>
            <person name="Labutti K."/>
            <person name="Pangilinan J."/>
            <person name="Lipzen A."/>
            <person name="Riley R."/>
            <person name="Andreopoulos W."/>
            <person name="He G."/>
            <person name="Johnson J."/>
            <person name="Barry K.W."/>
            <person name="Grigoriev I.V."/>
            <person name="Nagy L."/>
            <person name="Hibbett D."/>
            <person name="Henrissat B."/>
            <person name="Matheny P.B."/>
            <person name="Labbe J."/>
            <person name="Martin F."/>
        </authorList>
    </citation>
    <scope>NUCLEOTIDE SEQUENCE</scope>
    <source>
        <strain evidence="1">FP105234-sp</strain>
    </source>
</reference>
<dbReference type="Proteomes" id="UP000814033">
    <property type="component" value="Unassembled WGS sequence"/>
</dbReference>
<reference evidence="1" key="2">
    <citation type="journal article" date="2022" name="New Phytol.">
        <title>Evolutionary transition to the ectomycorrhizal habit in the genomes of a hyperdiverse lineage of mushroom-forming fungi.</title>
        <authorList>
            <person name="Looney B."/>
            <person name="Miyauchi S."/>
            <person name="Morin E."/>
            <person name="Drula E."/>
            <person name="Courty P.E."/>
            <person name="Kohler A."/>
            <person name="Kuo A."/>
            <person name="LaButti K."/>
            <person name="Pangilinan J."/>
            <person name="Lipzen A."/>
            <person name="Riley R."/>
            <person name="Andreopoulos W."/>
            <person name="He G."/>
            <person name="Johnson J."/>
            <person name="Nolan M."/>
            <person name="Tritt A."/>
            <person name="Barry K.W."/>
            <person name="Grigoriev I.V."/>
            <person name="Nagy L.G."/>
            <person name="Hibbett D."/>
            <person name="Henrissat B."/>
            <person name="Matheny P.B."/>
            <person name="Labbe J."/>
            <person name="Martin F.M."/>
        </authorList>
    </citation>
    <scope>NUCLEOTIDE SEQUENCE</scope>
    <source>
        <strain evidence="1">FP105234-sp</strain>
    </source>
</reference>
<organism evidence="1 2">
    <name type="scientific">Auriscalpium vulgare</name>
    <dbReference type="NCBI Taxonomy" id="40419"/>
    <lineage>
        <taxon>Eukaryota</taxon>
        <taxon>Fungi</taxon>
        <taxon>Dikarya</taxon>
        <taxon>Basidiomycota</taxon>
        <taxon>Agaricomycotina</taxon>
        <taxon>Agaricomycetes</taxon>
        <taxon>Russulales</taxon>
        <taxon>Auriscalpiaceae</taxon>
        <taxon>Auriscalpium</taxon>
    </lineage>
</organism>
<sequence length="306" mass="33187">MVAIVPRPRSLGRRKGGGGKGRGSSRGKGSSGSKSTTVTGPKFNGETVKASPSSNGVKTTKKIKSGFFSGRWSGGGTRKEVYGDWYYGCGYPWKPRYCSVVGRELPYDYLPVYYYDPLGSTAYPYDGLEYSNSSLRLGGPLVILQFQSNQTYSPPSVFYIFADNATVISLNTSITESCFPYLGPLSLPLPYLNGTGGPLPEQAVQYYRANSVVLLLGGYNNTAALQYVDNMTQIPVPLPPTVDHTLLDCINSTIGEHVPLVSPHTPWVKTPGGIGCLVVFGVIGFCIMLGVGLVVEDYLAKWWRQF</sequence>
<accession>A0ACB8RE47</accession>
<name>A0ACB8RE47_9AGAM</name>
<keyword evidence="2" id="KW-1185">Reference proteome</keyword>
<comment type="caution">
    <text evidence="1">The sequence shown here is derived from an EMBL/GenBank/DDBJ whole genome shotgun (WGS) entry which is preliminary data.</text>
</comment>
<dbReference type="EMBL" id="MU276096">
    <property type="protein sequence ID" value="KAI0041888.1"/>
    <property type="molecule type" value="Genomic_DNA"/>
</dbReference>
<evidence type="ECO:0000313" key="2">
    <source>
        <dbReference type="Proteomes" id="UP000814033"/>
    </source>
</evidence>
<evidence type="ECO:0000313" key="1">
    <source>
        <dbReference type="EMBL" id="KAI0041888.1"/>
    </source>
</evidence>
<protein>
    <submittedName>
        <fullName evidence="1">Uncharacterized protein</fullName>
    </submittedName>
</protein>
<feature type="non-terminal residue" evidence="1">
    <location>
        <position position="306"/>
    </location>
</feature>